<sequence>MHAPDAPDASDDTHDPHAHAGDGIAEDRLARIRRRFAYSAAALATAGLIVALNGCGSEPEQDATDTATPSNEGSVATELPVGMPNFVPLPTALENFALFPTDGAISFNPTADGVILDGRGYFASTEQYGPDFTVTYEYRFPKADPLGTEEVPGENTGCLLFIDETDKVWPRCLEVQGKWGETASIKSNAKDVTVESTLDEPARDAARKPQGDWNAVTVVSEGGALTVTLNGEQVSTSQPTALTRGRIGFQAEGYPVEFRGMSIGE</sequence>
<name>A0A517PAY7_9PLAN</name>
<proteinExistence type="predicted"/>
<evidence type="ECO:0000256" key="1">
    <source>
        <dbReference type="SAM" id="MobiDB-lite"/>
    </source>
</evidence>
<dbReference type="AlphaFoldDB" id="A0A517PAY7"/>
<dbReference type="Proteomes" id="UP000318741">
    <property type="component" value="Chromosome"/>
</dbReference>
<evidence type="ECO:0000259" key="2">
    <source>
        <dbReference type="Pfam" id="PF06439"/>
    </source>
</evidence>
<accession>A0A517PAY7</accession>
<keyword evidence="4" id="KW-1185">Reference proteome</keyword>
<dbReference type="Pfam" id="PF06439">
    <property type="entry name" value="3keto-disac_hyd"/>
    <property type="match status" value="1"/>
</dbReference>
<dbReference type="InterPro" id="IPR010496">
    <property type="entry name" value="AL/BT2_dom"/>
</dbReference>
<evidence type="ECO:0000313" key="4">
    <source>
        <dbReference type="Proteomes" id="UP000318741"/>
    </source>
</evidence>
<organism evidence="3 4">
    <name type="scientific">Alienimonas californiensis</name>
    <dbReference type="NCBI Taxonomy" id="2527989"/>
    <lineage>
        <taxon>Bacteria</taxon>
        <taxon>Pseudomonadati</taxon>
        <taxon>Planctomycetota</taxon>
        <taxon>Planctomycetia</taxon>
        <taxon>Planctomycetales</taxon>
        <taxon>Planctomycetaceae</taxon>
        <taxon>Alienimonas</taxon>
    </lineage>
</organism>
<evidence type="ECO:0000313" key="3">
    <source>
        <dbReference type="EMBL" id="QDT16521.1"/>
    </source>
</evidence>
<dbReference type="OrthoDB" id="259356at2"/>
<dbReference type="GO" id="GO:0016787">
    <property type="term" value="F:hydrolase activity"/>
    <property type="evidence" value="ECO:0007669"/>
    <property type="project" value="InterPro"/>
</dbReference>
<feature type="compositionally biased region" description="Basic and acidic residues" evidence="1">
    <location>
        <begin position="11"/>
        <end position="22"/>
    </location>
</feature>
<feature type="domain" description="3-keto-alpha-glucoside-1,2-lyase/3-keto-2-hydroxy-glucal hydratase" evidence="2">
    <location>
        <begin position="111"/>
        <end position="263"/>
    </location>
</feature>
<dbReference type="RefSeq" id="WP_145359335.1">
    <property type="nucleotide sequence ID" value="NZ_CP036265.1"/>
</dbReference>
<protein>
    <recommendedName>
        <fullName evidence="2">3-keto-alpha-glucoside-1,2-lyase/3-keto-2-hydroxy-glucal hydratase domain-containing protein</fullName>
    </recommendedName>
</protein>
<dbReference type="EMBL" id="CP036265">
    <property type="protein sequence ID" value="QDT16521.1"/>
    <property type="molecule type" value="Genomic_DNA"/>
</dbReference>
<gene>
    <name evidence="3" type="ORF">CA12_26260</name>
</gene>
<dbReference type="Gene3D" id="2.60.120.560">
    <property type="entry name" value="Exo-inulinase, domain 1"/>
    <property type="match status" value="1"/>
</dbReference>
<dbReference type="KEGG" id="acaf:CA12_26260"/>
<reference evidence="3 4" key="1">
    <citation type="submission" date="2019-02" db="EMBL/GenBank/DDBJ databases">
        <title>Deep-cultivation of Planctomycetes and their phenomic and genomic characterization uncovers novel biology.</title>
        <authorList>
            <person name="Wiegand S."/>
            <person name="Jogler M."/>
            <person name="Boedeker C."/>
            <person name="Pinto D."/>
            <person name="Vollmers J."/>
            <person name="Rivas-Marin E."/>
            <person name="Kohn T."/>
            <person name="Peeters S.H."/>
            <person name="Heuer A."/>
            <person name="Rast P."/>
            <person name="Oberbeckmann S."/>
            <person name="Bunk B."/>
            <person name="Jeske O."/>
            <person name="Meyerdierks A."/>
            <person name="Storesund J.E."/>
            <person name="Kallscheuer N."/>
            <person name="Luecker S."/>
            <person name="Lage O.M."/>
            <person name="Pohl T."/>
            <person name="Merkel B.J."/>
            <person name="Hornburger P."/>
            <person name="Mueller R.-W."/>
            <person name="Bruemmer F."/>
            <person name="Labrenz M."/>
            <person name="Spormann A.M."/>
            <person name="Op den Camp H."/>
            <person name="Overmann J."/>
            <person name="Amann R."/>
            <person name="Jetten M.S.M."/>
            <person name="Mascher T."/>
            <person name="Medema M.H."/>
            <person name="Devos D.P."/>
            <person name="Kaster A.-K."/>
            <person name="Ovreas L."/>
            <person name="Rohde M."/>
            <person name="Galperin M.Y."/>
            <person name="Jogler C."/>
        </authorList>
    </citation>
    <scope>NUCLEOTIDE SEQUENCE [LARGE SCALE GENOMIC DNA]</scope>
    <source>
        <strain evidence="3 4">CA12</strain>
    </source>
</reference>
<feature type="region of interest" description="Disordered" evidence="1">
    <location>
        <begin position="1"/>
        <end position="22"/>
    </location>
</feature>